<gene>
    <name evidence="2" type="ORF">SAMN03080601_03501</name>
</gene>
<dbReference type="GO" id="GO:0003677">
    <property type="term" value="F:DNA binding"/>
    <property type="evidence" value="ECO:0007669"/>
    <property type="project" value="InterPro"/>
</dbReference>
<sequence length="186" mass="21872">MDKFSIQNIEKINSLTSELEYEKASSLYLNLRVLVKEDKSYEPIRRHLRGLIKDYEQTNWADEDKITDNQIKESDLAEVIVQAENLFYQKRKELIKTKLKVAGLNQNDLAKILGHRKGYMSELINGLRPFSKEDLVIINRLFKIKFEDLIPTFIQQERASHIKKTLESLSNNKIKLTRKDFDLQMA</sequence>
<dbReference type="EMBL" id="FUYV01000042">
    <property type="protein sequence ID" value="SKC24208.1"/>
    <property type="molecule type" value="Genomic_DNA"/>
</dbReference>
<dbReference type="InterPro" id="IPR010982">
    <property type="entry name" value="Lambda_DNA-bd_dom_sf"/>
</dbReference>
<evidence type="ECO:0000313" key="2">
    <source>
        <dbReference type="EMBL" id="SKC24208.1"/>
    </source>
</evidence>
<dbReference type="KEGG" id="asx:CDL62_14540"/>
<dbReference type="PROSITE" id="PS50943">
    <property type="entry name" value="HTH_CROC1"/>
    <property type="match status" value="1"/>
</dbReference>
<dbReference type="Gene3D" id="1.10.260.40">
    <property type="entry name" value="lambda repressor-like DNA-binding domains"/>
    <property type="match status" value="1"/>
</dbReference>
<dbReference type="SUPFAM" id="SSF47413">
    <property type="entry name" value="lambda repressor-like DNA-binding domains"/>
    <property type="match status" value="1"/>
</dbReference>
<organism evidence="2 3">
    <name type="scientific">Alkalitalea saponilacus</name>
    <dbReference type="NCBI Taxonomy" id="889453"/>
    <lineage>
        <taxon>Bacteria</taxon>
        <taxon>Pseudomonadati</taxon>
        <taxon>Bacteroidota</taxon>
        <taxon>Bacteroidia</taxon>
        <taxon>Marinilabiliales</taxon>
        <taxon>Marinilabiliaceae</taxon>
        <taxon>Alkalitalea</taxon>
    </lineage>
</organism>
<dbReference type="InterPro" id="IPR001387">
    <property type="entry name" value="Cro/C1-type_HTH"/>
</dbReference>
<dbReference type="Proteomes" id="UP000191055">
    <property type="component" value="Unassembled WGS sequence"/>
</dbReference>
<name>A0A1T5HU50_9BACT</name>
<dbReference type="RefSeq" id="WP_079559152.1">
    <property type="nucleotide sequence ID" value="NZ_CP021904.1"/>
</dbReference>
<dbReference type="AlphaFoldDB" id="A0A1T5HU50"/>
<feature type="domain" description="HTH cro/C1-type" evidence="1">
    <location>
        <begin position="95"/>
        <end position="149"/>
    </location>
</feature>
<evidence type="ECO:0000313" key="3">
    <source>
        <dbReference type="Proteomes" id="UP000191055"/>
    </source>
</evidence>
<proteinExistence type="predicted"/>
<accession>A0A1T5HU50</accession>
<evidence type="ECO:0000259" key="1">
    <source>
        <dbReference type="PROSITE" id="PS50943"/>
    </source>
</evidence>
<dbReference type="OrthoDB" id="1339093at2"/>
<reference evidence="2 3" key="1">
    <citation type="submission" date="2017-02" db="EMBL/GenBank/DDBJ databases">
        <authorList>
            <person name="Peterson S.W."/>
        </authorList>
    </citation>
    <scope>NUCLEOTIDE SEQUENCE [LARGE SCALE GENOMIC DNA]</scope>
    <source>
        <strain evidence="2 3">DSM 24412</strain>
    </source>
</reference>
<keyword evidence="3" id="KW-1185">Reference proteome</keyword>
<protein>
    <recommendedName>
        <fullName evidence="1">HTH cro/C1-type domain-containing protein</fullName>
    </recommendedName>
</protein>
<dbReference type="STRING" id="889453.SAMN03080601_03501"/>